<evidence type="ECO:0000313" key="2">
    <source>
        <dbReference type="Proteomes" id="UP000327468"/>
    </source>
</evidence>
<proteinExistence type="predicted"/>
<dbReference type="AlphaFoldDB" id="A0A5N5MEM2"/>
<accession>A0A5N5MEM2</accession>
<reference evidence="1 2" key="1">
    <citation type="submission" date="2019-06" db="EMBL/GenBank/DDBJ databases">
        <title>A chromosome-scale genome assembly of the striped catfish, Pangasianodon hypophthalmus.</title>
        <authorList>
            <person name="Wen M."/>
            <person name="Zahm M."/>
            <person name="Roques C."/>
            <person name="Cabau C."/>
            <person name="Klopp C."/>
            <person name="Donnadieu C."/>
            <person name="Jouanno E."/>
            <person name="Avarre J.-C."/>
            <person name="Campet M."/>
            <person name="Ha T.T.T."/>
            <person name="Dugue R."/>
            <person name="Lampietro C."/>
            <person name="Louis A."/>
            <person name="Herpin A."/>
            <person name="Echchiki A."/>
            <person name="Berthelot C."/>
            <person name="Parey E."/>
            <person name="Roest-Crollius H."/>
            <person name="Braasch I."/>
            <person name="Postlethwait J."/>
            <person name="Bobe J."/>
            <person name="Montfort J."/>
            <person name="Bouchez O."/>
            <person name="Begum T."/>
            <person name="Schartl M."/>
            <person name="Guiguen Y."/>
        </authorList>
    </citation>
    <scope>NUCLEOTIDE SEQUENCE [LARGE SCALE GENOMIC DNA]</scope>
    <source>
        <strain evidence="1 2">Indonesia</strain>
        <tissue evidence="1">Blood</tissue>
    </source>
</reference>
<evidence type="ECO:0000313" key="1">
    <source>
        <dbReference type="EMBL" id="KAB5553590.1"/>
    </source>
</evidence>
<gene>
    <name evidence="1" type="ORF">PHYPO_G00040340</name>
</gene>
<organism evidence="1 2">
    <name type="scientific">Pangasianodon hypophthalmus</name>
    <name type="common">Striped catfish</name>
    <name type="synonym">Helicophagus hypophthalmus</name>
    <dbReference type="NCBI Taxonomy" id="310915"/>
    <lineage>
        <taxon>Eukaryota</taxon>
        <taxon>Metazoa</taxon>
        <taxon>Chordata</taxon>
        <taxon>Craniata</taxon>
        <taxon>Vertebrata</taxon>
        <taxon>Euteleostomi</taxon>
        <taxon>Actinopterygii</taxon>
        <taxon>Neopterygii</taxon>
        <taxon>Teleostei</taxon>
        <taxon>Ostariophysi</taxon>
        <taxon>Siluriformes</taxon>
        <taxon>Pangasiidae</taxon>
        <taxon>Pangasianodon</taxon>
    </lineage>
</organism>
<name>A0A5N5MEM2_PANHP</name>
<sequence>MQCSFLRKVGLFTGRSLACGIHPSASLHPSIPPQSSIPGNVGHSSKPAVNCKRLEWGNQKSDCIPEELHDPEFNSALTLFKGTNFVPLSLPLA</sequence>
<protein>
    <submittedName>
        <fullName evidence="1">Uncharacterized protein</fullName>
    </submittedName>
</protein>
<dbReference type="Proteomes" id="UP000327468">
    <property type="component" value="Chromosome 13"/>
</dbReference>
<dbReference type="EMBL" id="VFJC01000014">
    <property type="protein sequence ID" value="KAB5553590.1"/>
    <property type="molecule type" value="Genomic_DNA"/>
</dbReference>
<comment type="caution">
    <text evidence="1">The sequence shown here is derived from an EMBL/GenBank/DDBJ whole genome shotgun (WGS) entry which is preliminary data.</text>
</comment>
<keyword evidence="2" id="KW-1185">Reference proteome</keyword>